<evidence type="ECO:0000313" key="23">
    <source>
        <dbReference type="EMBL" id="MBB6107714.1"/>
    </source>
</evidence>
<comment type="cofactor">
    <cofactor evidence="1">
        <name>Mn(2+)</name>
        <dbReference type="ChEBI" id="CHEBI:29035"/>
    </cofactor>
</comment>
<dbReference type="CDD" id="cd07971">
    <property type="entry name" value="OBF_DNA_ligase_LigD"/>
    <property type="match status" value="1"/>
</dbReference>
<comment type="catalytic activity">
    <reaction evidence="20">
        <text>ATP + (deoxyribonucleotide)n-3'-hydroxyl + 5'-phospho-(deoxyribonucleotide)m = (deoxyribonucleotide)n+m + AMP + diphosphate.</text>
        <dbReference type="EC" id="6.5.1.1"/>
    </reaction>
</comment>
<keyword evidence="13" id="KW-0239">DNA-directed DNA polymerase</keyword>
<dbReference type="InterPro" id="IPR014144">
    <property type="entry name" value="LigD_PE_domain"/>
</dbReference>
<evidence type="ECO:0000256" key="13">
    <source>
        <dbReference type="ARBA" id="ARBA00022932"/>
    </source>
</evidence>
<evidence type="ECO:0000256" key="11">
    <source>
        <dbReference type="ARBA" id="ARBA00022839"/>
    </source>
</evidence>
<keyword evidence="24" id="KW-1185">Reference proteome</keyword>
<keyword evidence="17" id="KW-0464">Manganese</keyword>
<sequence length="918" mass="104124">MSLKEYVKKRDFTKTAEPKAGKSRDKDHLIFVVQKHDASRLHYDFRLEMDDVLKSWAVPKGPMLDPKVKHLAMMVEDHPLDYLNFEGIIPKGEYGGGTVIVWDEGTYEPIEKIKGKKAQEKHLLKQLASGQLKIRLHGEKLNGEFAMVKTHGMGENAWLMIKHDDEFASSKDVTKQDKSVLSGKTIETMASTSEKVWQHGHEENLEKKSQKPIKKAVEETGEKLNNQVESAETKTLNVAAILKTAAKSKVPAGIKPMKATLVDEPFDDPGWLYEVKWDGYRAIAILDKKESAQLISRNNLPFDKYYPINEALKSWDMSAVLDGELLVLNDKGISDFGAMQNWRSEADGNLVYYIFDVLWYEGKNLMNLPLRERQAVLRDILPTDNDHIRQSSVFEASGIEFFAAAERMGLEGIIAKKADSTYTSDLRSKEWLKIKVQRRQEVVIAGFTKNEGTSKSFSALILGIYKNHVLQFAGKVGTGFSDKMQKEMMTQFKPLITDKSPFDHEVDVDKPSRFRPKRMGAKPTWLKPELICEVNFAEVTGDGVFRQASFKGMRSDKKAKDIVLETPLDTEETVAEADKNQRQKSTRKTDTKSQKPGLALAPIKNTDRKTLLNPTEDTQVKTVCGHQLKFNHVTKLYWPEDKITKGQMLNYYYRVGELMIPYLKDRPMSLNRFPGGIHGQSFYQKNVTDKAPDWAKTFAHTTDDGKETNYLVGTDEASLLWMNSLGCIEINPWFSRVQSPDNPDYCVIDLDPDKHTYDQVVQAALEVKKILDAVDVPCYPKTSGSTGMHIYIPLEAKYTYHQSQMFANMIVKLVHQQVPDFTSLERSIAAREGKMYLDFLQNRPGATIAGPYSLRPKPGATVSMPLNWDEVKPGLTIQHFNIHNAMDRLKETGDLFKGVLGKGIDLEKTIKKAHRIFK</sequence>
<evidence type="ECO:0000256" key="9">
    <source>
        <dbReference type="ARBA" id="ARBA00022763"/>
    </source>
</evidence>
<keyword evidence="11" id="KW-0269">Exonuclease</keyword>
<dbReference type="NCBIfam" id="TIGR02777">
    <property type="entry name" value="LigD_PE_dom"/>
    <property type="match status" value="1"/>
</dbReference>
<dbReference type="Proteomes" id="UP000541583">
    <property type="component" value="Unassembled WGS sequence"/>
</dbReference>
<dbReference type="Pfam" id="PF04679">
    <property type="entry name" value="DNA_ligase_A_C"/>
    <property type="match status" value="1"/>
</dbReference>
<evidence type="ECO:0000259" key="22">
    <source>
        <dbReference type="PROSITE" id="PS50160"/>
    </source>
</evidence>
<keyword evidence="12" id="KW-0067">ATP-binding</keyword>
<dbReference type="RefSeq" id="WP_076369798.1">
    <property type="nucleotide sequence ID" value="NZ_FTMG01000001.1"/>
</dbReference>
<dbReference type="SUPFAM" id="SSF56091">
    <property type="entry name" value="DNA ligase/mRNA capping enzyme, catalytic domain"/>
    <property type="match status" value="1"/>
</dbReference>
<evidence type="ECO:0000256" key="7">
    <source>
        <dbReference type="ARBA" id="ARBA00022723"/>
    </source>
</evidence>
<dbReference type="InterPro" id="IPR012340">
    <property type="entry name" value="NA-bd_OB-fold"/>
</dbReference>
<gene>
    <name evidence="23" type="ORF">HDF23_000444</name>
</gene>
<dbReference type="NCBIfam" id="TIGR02779">
    <property type="entry name" value="NHEJ_ligase_lig"/>
    <property type="match status" value="1"/>
</dbReference>
<evidence type="ECO:0000256" key="3">
    <source>
        <dbReference type="ARBA" id="ARBA00022598"/>
    </source>
</evidence>
<dbReference type="NCBIfam" id="TIGR02776">
    <property type="entry name" value="NHEJ_ligase_prk"/>
    <property type="match status" value="1"/>
</dbReference>
<keyword evidence="10" id="KW-0378">Hydrolase</keyword>
<feature type="compositionally biased region" description="Basic and acidic residues" evidence="21">
    <location>
        <begin position="576"/>
        <end position="593"/>
    </location>
</feature>
<dbReference type="Pfam" id="PF13298">
    <property type="entry name" value="LigD_N"/>
    <property type="match status" value="1"/>
</dbReference>
<dbReference type="PANTHER" id="PTHR42705">
    <property type="entry name" value="BIFUNCTIONAL NON-HOMOLOGOUS END JOINING PROTEIN LIGD"/>
    <property type="match status" value="1"/>
</dbReference>
<evidence type="ECO:0000256" key="19">
    <source>
        <dbReference type="ARBA" id="ARBA00029943"/>
    </source>
</evidence>
<evidence type="ECO:0000313" key="24">
    <source>
        <dbReference type="Proteomes" id="UP000541583"/>
    </source>
</evidence>
<accession>A0ABR6PEQ0</accession>
<dbReference type="GO" id="GO:0003910">
    <property type="term" value="F:DNA ligase (ATP) activity"/>
    <property type="evidence" value="ECO:0007669"/>
    <property type="project" value="UniProtKB-EC"/>
</dbReference>
<reference evidence="23 24" key="1">
    <citation type="submission" date="2020-08" db="EMBL/GenBank/DDBJ databases">
        <title>Genomic Encyclopedia of Type Strains, Phase IV (KMG-V): Genome sequencing to study the core and pangenomes of soil and plant-associated prokaryotes.</title>
        <authorList>
            <person name="Whitman W."/>
        </authorList>
    </citation>
    <scope>NUCLEOTIDE SEQUENCE [LARGE SCALE GENOMIC DNA]</scope>
    <source>
        <strain evidence="23 24">ANJLi2</strain>
    </source>
</reference>
<evidence type="ECO:0000256" key="10">
    <source>
        <dbReference type="ARBA" id="ARBA00022801"/>
    </source>
</evidence>
<keyword evidence="18" id="KW-0511">Multifunctional enzyme</keyword>
<dbReference type="PROSITE" id="PS00333">
    <property type="entry name" value="DNA_LIGASE_A2"/>
    <property type="match status" value="1"/>
</dbReference>
<name>A0ABR6PEQ0_9SPHI</name>
<comment type="caution">
    <text evidence="23">The sequence shown here is derived from an EMBL/GenBank/DDBJ whole genome shotgun (WGS) entry which is preliminary data.</text>
</comment>
<keyword evidence="4" id="KW-0808">Transferase</keyword>
<dbReference type="InterPro" id="IPR014145">
    <property type="entry name" value="LigD_pol_dom"/>
</dbReference>
<dbReference type="InterPro" id="IPR014143">
    <property type="entry name" value="NHEJ_ligase_prk"/>
</dbReference>
<evidence type="ECO:0000256" key="16">
    <source>
        <dbReference type="ARBA" id="ARBA00023204"/>
    </source>
</evidence>
<evidence type="ECO:0000256" key="15">
    <source>
        <dbReference type="ARBA" id="ARBA00023172"/>
    </source>
</evidence>
<keyword evidence="5" id="KW-0548">Nucleotidyltransferase</keyword>
<dbReference type="Pfam" id="PF21686">
    <property type="entry name" value="LigD_Prim-Pol"/>
    <property type="match status" value="1"/>
</dbReference>
<dbReference type="InterPro" id="IPR012309">
    <property type="entry name" value="DNA_ligase_ATP-dep_C"/>
</dbReference>
<dbReference type="Gene3D" id="2.40.50.140">
    <property type="entry name" value="Nucleic acid-binding proteins"/>
    <property type="match status" value="1"/>
</dbReference>
<feature type="domain" description="ATP-dependent DNA ligase family profile" evidence="22">
    <location>
        <begin position="343"/>
        <end position="477"/>
    </location>
</feature>
<dbReference type="Gene3D" id="3.90.920.10">
    <property type="entry name" value="DNA primase, PRIM domain"/>
    <property type="match status" value="1"/>
</dbReference>
<dbReference type="CDD" id="cd07906">
    <property type="entry name" value="Adenylation_DNA_ligase_LigD_LigC"/>
    <property type="match status" value="1"/>
</dbReference>
<dbReference type="InterPro" id="IPR016059">
    <property type="entry name" value="DNA_ligase_ATP-dep_CS"/>
</dbReference>
<protein>
    <recommendedName>
        <fullName evidence="2">DNA ligase (ATP)</fullName>
        <ecNumber evidence="2">6.5.1.1</ecNumber>
    </recommendedName>
    <alternativeName>
        <fullName evidence="19">NHEJ DNA polymerase</fullName>
    </alternativeName>
</protein>
<dbReference type="PANTHER" id="PTHR42705:SF2">
    <property type="entry name" value="BIFUNCTIONAL NON-HOMOLOGOUS END JOINING PROTEIN LIGD"/>
    <property type="match status" value="1"/>
</dbReference>
<dbReference type="Gene3D" id="3.30.1490.70">
    <property type="match status" value="1"/>
</dbReference>
<evidence type="ECO:0000256" key="5">
    <source>
        <dbReference type="ARBA" id="ARBA00022695"/>
    </source>
</evidence>
<keyword evidence="8" id="KW-0547">Nucleotide-binding</keyword>
<keyword evidence="7" id="KW-0479">Metal-binding</keyword>
<dbReference type="SUPFAM" id="SSF50249">
    <property type="entry name" value="Nucleic acid-binding proteins"/>
    <property type="match status" value="1"/>
</dbReference>
<keyword evidence="16" id="KW-0234">DNA repair</keyword>
<evidence type="ECO:0000256" key="8">
    <source>
        <dbReference type="ARBA" id="ARBA00022741"/>
    </source>
</evidence>
<evidence type="ECO:0000256" key="1">
    <source>
        <dbReference type="ARBA" id="ARBA00001936"/>
    </source>
</evidence>
<dbReference type="EC" id="6.5.1.1" evidence="2"/>
<keyword evidence="15" id="KW-0233">DNA recombination</keyword>
<evidence type="ECO:0000256" key="6">
    <source>
        <dbReference type="ARBA" id="ARBA00022722"/>
    </source>
</evidence>
<evidence type="ECO:0000256" key="2">
    <source>
        <dbReference type="ARBA" id="ARBA00012727"/>
    </source>
</evidence>
<evidence type="ECO:0000256" key="20">
    <source>
        <dbReference type="ARBA" id="ARBA00034003"/>
    </source>
</evidence>
<dbReference type="InterPro" id="IPR014146">
    <property type="entry name" value="LigD_ligase_dom"/>
</dbReference>
<dbReference type="Pfam" id="PF01068">
    <property type="entry name" value="DNA_ligase_A_M"/>
    <property type="match status" value="1"/>
</dbReference>
<evidence type="ECO:0000256" key="17">
    <source>
        <dbReference type="ARBA" id="ARBA00023211"/>
    </source>
</evidence>
<dbReference type="NCBIfam" id="TIGR02778">
    <property type="entry name" value="ligD_pol"/>
    <property type="match status" value="1"/>
</dbReference>
<dbReference type="InterPro" id="IPR012310">
    <property type="entry name" value="DNA_ligase_ATP-dep_cent"/>
</dbReference>
<dbReference type="EMBL" id="JACHCB010000001">
    <property type="protein sequence ID" value="MBB6107714.1"/>
    <property type="molecule type" value="Genomic_DNA"/>
</dbReference>
<keyword evidence="9" id="KW-0227">DNA damage</keyword>
<evidence type="ECO:0000256" key="4">
    <source>
        <dbReference type="ARBA" id="ARBA00022679"/>
    </source>
</evidence>
<dbReference type="CDD" id="cd04865">
    <property type="entry name" value="LigD_Pol_like_2"/>
    <property type="match status" value="1"/>
</dbReference>
<evidence type="ECO:0000256" key="18">
    <source>
        <dbReference type="ARBA" id="ARBA00023268"/>
    </source>
</evidence>
<dbReference type="Gene3D" id="3.30.470.30">
    <property type="entry name" value="DNA ligase/mRNA capping enzyme"/>
    <property type="match status" value="1"/>
</dbReference>
<feature type="region of interest" description="Disordered" evidence="21">
    <location>
        <begin position="571"/>
        <end position="599"/>
    </location>
</feature>
<keyword evidence="3 23" id="KW-0436">Ligase</keyword>
<keyword evidence="6" id="KW-0540">Nuclease</keyword>
<evidence type="ECO:0000256" key="14">
    <source>
        <dbReference type="ARBA" id="ARBA00023125"/>
    </source>
</evidence>
<evidence type="ECO:0000256" key="12">
    <source>
        <dbReference type="ARBA" id="ARBA00022840"/>
    </source>
</evidence>
<proteinExistence type="predicted"/>
<evidence type="ECO:0000256" key="21">
    <source>
        <dbReference type="SAM" id="MobiDB-lite"/>
    </source>
</evidence>
<dbReference type="PROSITE" id="PS50160">
    <property type="entry name" value="DNA_LIGASE_A3"/>
    <property type="match status" value="1"/>
</dbReference>
<keyword evidence="14" id="KW-0238">DNA-binding</keyword>
<organism evidence="23 24">
    <name type="scientific">Mucilaginibacter lappiensis</name>
    <dbReference type="NCBI Taxonomy" id="354630"/>
    <lineage>
        <taxon>Bacteria</taxon>
        <taxon>Pseudomonadati</taxon>
        <taxon>Bacteroidota</taxon>
        <taxon>Sphingobacteriia</taxon>
        <taxon>Sphingobacteriales</taxon>
        <taxon>Sphingobacteriaceae</taxon>
        <taxon>Mucilaginibacter</taxon>
    </lineage>
</organism>
<dbReference type="InterPro" id="IPR052171">
    <property type="entry name" value="NHEJ_LigD"/>
</dbReference>